<accession>A0A9N8I0M8</accession>
<proteinExistence type="predicted"/>
<dbReference type="AlphaFoldDB" id="A0A9N8I0M8"/>
<comment type="caution">
    <text evidence="2">The sequence shown here is derived from an EMBL/GenBank/DDBJ whole genome shotgun (WGS) entry which is preliminary data.</text>
</comment>
<name>A0A9N8I0M8_9STRA</name>
<reference evidence="2" key="1">
    <citation type="submission" date="2020-06" db="EMBL/GenBank/DDBJ databases">
        <authorList>
            <consortium name="Plant Systems Biology data submission"/>
        </authorList>
    </citation>
    <scope>NUCLEOTIDE SEQUENCE</scope>
    <source>
        <strain evidence="2">D6</strain>
    </source>
</reference>
<gene>
    <name evidence="2" type="ORF">SEMRO_2786_G337050.1</name>
</gene>
<organism evidence="2 3">
    <name type="scientific">Seminavis robusta</name>
    <dbReference type="NCBI Taxonomy" id="568900"/>
    <lineage>
        <taxon>Eukaryota</taxon>
        <taxon>Sar</taxon>
        <taxon>Stramenopiles</taxon>
        <taxon>Ochrophyta</taxon>
        <taxon>Bacillariophyta</taxon>
        <taxon>Bacillariophyceae</taxon>
        <taxon>Bacillariophycidae</taxon>
        <taxon>Naviculales</taxon>
        <taxon>Naviculaceae</taxon>
        <taxon>Seminavis</taxon>
    </lineage>
</organism>
<feature type="compositionally biased region" description="Basic and acidic residues" evidence="1">
    <location>
        <begin position="124"/>
        <end position="140"/>
    </location>
</feature>
<feature type="compositionally biased region" description="Acidic residues" evidence="1">
    <location>
        <begin position="145"/>
        <end position="159"/>
    </location>
</feature>
<evidence type="ECO:0000313" key="2">
    <source>
        <dbReference type="EMBL" id="CAB9530203.1"/>
    </source>
</evidence>
<dbReference type="EMBL" id="CAICTM010002784">
    <property type="protein sequence ID" value="CAB9530203.1"/>
    <property type="molecule type" value="Genomic_DNA"/>
</dbReference>
<dbReference type="Proteomes" id="UP001153069">
    <property type="component" value="Unassembled WGS sequence"/>
</dbReference>
<evidence type="ECO:0000313" key="3">
    <source>
        <dbReference type="Proteomes" id="UP001153069"/>
    </source>
</evidence>
<feature type="region of interest" description="Disordered" evidence="1">
    <location>
        <begin position="124"/>
        <end position="161"/>
    </location>
</feature>
<sequence length="238" mass="26593">MASAPNSTKIPSVVVILDDDGTNQSVASSDEESTAQLPSNVCFCSERKRHWFGDKVHVISDDGPAKKRARVCGPGCCSRGAVDVLRQLMMKELRDRIRQKEQSRGEAKKKLLALMQAGNKVSEEEFKAAMSHEKKDEDKTTLSALEDDDDKANDEDGDSEQQQLLKTVESLLFVTASTVAEYTDMATLDERLRTLLGSILKRRLNKKIAERQRQAAKEEAEWAAMDLFGDLDDWDLDV</sequence>
<protein>
    <submittedName>
        <fullName evidence="2">Uncharacterized protein</fullName>
    </submittedName>
</protein>
<evidence type="ECO:0000256" key="1">
    <source>
        <dbReference type="SAM" id="MobiDB-lite"/>
    </source>
</evidence>
<keyword evidence="3" id="KW-1185">Reference proteome</keyword>